<dbReference type="AlphaFoldDB" id="A0A2S4RWV7"/>
<comment type="caution">
    <text evidence="2">The sequence shown here is derived from an EMBL/GenBank/DDBJ whole genome shotgun (WGS) entry which is preliminary data.</text>
</comment>
<keyword evidence="1" id="KW-1133">Transmembrane helix</keyword>
<gene>
    <name evidence="2" type="ORF">C3430_12440</name>
</gene>
<proteinExistence type="predicted"/>
<accession>A0A2S4RWV7</accession>
<protein>
    <submittedName>
        <fullName evidence="2">Uncharacterized protein</fullName>
    </submittedName>
</protein>
<evidence type="ECO:0000313" key="3">
    <source>
        <dbReference type="Proteomes" id="UP000237003"/>
    </source>
</evidence>
<feature type="transmembrane region" description="Helical" evidence="1">
    <location>
        <begin position="44"/>
        <end position="65"/>
    </location>
</feature>
<reference evidence="2 3" key="1">
    <citation type="submission" date="2018-01" db="EMBL/GenBank/DDBJ databases">
        <title>Complete genome sequences of 14 Citrobacter spp. isolated from plant in Canada.</title>
        <authorList>
            <person name="Bhandare S.G."/>
            <person name="Colavecchio A."/>
            <person name="Jeukens J."/>
            <person name="Emond-Rheault J.-G."/>
            <person name="Freschi L."/>
            <person name="Hamel J."/>
            <person name="Kukavica-Ibrulj I."/>
            <person name="Levesque R."/>
            <person name="Goodridge L."/>
        </authorList>
    </citation>
    <scope>NUCLEOTIDE SEQUENCE [LARGE SCALE GENOMIC DNA]</scope>
    <source>
        <strain evidence="2 3">S1285</strain>
    </source>
</reference>
<dbReference type="EMBL" id="PQLX01000004">
    <property type="protein sequence ID" value="POU65004.1"/>
    <property type="molecule type" value="Genomic_DNA"/>
</dbReference>
<keyword evidence="1" id="KW-0472">Membrane</keyword>
<evidence type="ECO:0000313" key="2">
    <source>
        <dbReference type="EMBL" id="POU65004.1"/>
    </source>
</evidence>
<dbReference type="Proteomes" id="UP000237003">
    <property type="component" value="Unassembled WGS sequence"/>
</dbReference>
<organism evidence="2 3">
    <name type="scientific">Citrobacter amalonaticus</name>
    <dbReference type="NCBI Taxonomy" id="35703"/>
    <lineage>
        <taxon>Bacteria</taxon>
        <taxon>Pseudomonadati</taxon>
        <taxon>Pseudomonadota</taxon>
        <taxon>Gammaproteobacteria</taxon>
        <taxon>Enterobacterales</taxon>
        <taxon>Enterobacteriaceae</taxon>
        <taxon>Citrobacter</taxon>
    </lineage>
</organism>
<sequence>MSGLAGLVAFVSISAVWFYNAPLLWIYAISNALALRGDENTLDLLLISGWLVALLPALLAFIYVYRLLK</sequence>
<name>A0A2S4RWV7_CITAM</name>
<keyword evidence="1" id="KW-0812">Transmembrane</keyword>
<evidence type="ECO:0000256" key="1">
    <source>
        <dbReference type="SAM" id="Phobius"/>
    </source>
</evidence>